<feature type="chain" id="PRO_5038258003" evidence="1">
    <location>
        <begin position="20"/>
        <end position="348"/>
    </location>
</feature>
<proteinExistence type="predicted"/>
<reference evidence="3 6" key="2">
    <citation type="submission" date="2020-08" db="EMBL/GenBank/DDBJ databases">
        <title>Sequencing the genomes of 1000 actinobacteria strains.</title>
        <authorList>
            <person name="Klenk H.-P."/>
        </authorList>
    </citation>
    <scope>NUCLEOTIDE SEQUENCE [LARGE SCALE GENOMIC DNA]</scope>
    <source>
        <strain evidence="3 6">DSM 15626</strain>
    </source>
</reference>
<accession>A0A7Y4P3R3</accession>
<dbReference type="Proteomes" id="UP000553957">
    <property type="component" value="Unassembled WGS sequence"/>
</dbReference>
<protein>
    <submittedName>
        <fullName evidence="4">Beta-lactamase family protein</fullName>
    </submittedName>
    <submittedName>
        <fullName evidence="3">CubicO group peptidase (Beta-lactamase class C family)</fullName>
    </submittedName>
</protein>
<name>A0A7Y4P3R3_9ACTN</name>
<reference evidence="4 5" key="1">
    <citation type="submission" date="2020-05" db="EMBL/GenBank/DDBJ databases">
        <title>Genome sequence of Kribbella sandramycini ATCC 39419.</title>
        <authorList>
            <person name="Maclea K.S."/>
            <person name="Fair J.L."/>
        </authorList>
    </citation>
    <scope>NUCLEOTIDE SEQUENCE [LARGE SCALE GENOMIC DNA]</scope>
    <source>
        <strain evidence="4 5">ATCC 39419</strain>
    </source>
</reference>
<dbReference type="EMBL" id="JACHKF010000001">
    <property type="protein sequence ID" value="MBB6571732.1"/>
    <property type="molecule type" value="Genomic_DNA"/>
</dbReference>
<organism evidence="4 5">
    <name type="scientific">Kribbella sandramycini</name>
    <dbReference type="NCBI Taxonomy" id="60450"/>
    <lineage>
        <taxon>Bacteria</taxon>
        <taxon>Bacillati</taxon>
        <taxon>Actinomycetota</taxon>
        <taxon>Actinomycetes</taxon>
        <taxon>Propionibacteriales</taxon>
        <taxon>Kribbellaceae</taxon>
        <taxon>Kribbella</taxon>
    </lineage>
</organism>
<feature type="domain" description="Beta-lactamase-related" evidence="2">
    <location>
        <begin position="36"/>
        <end position="304"/>
    </location>
</feature>
<dbReference type="EMBL" id="JABJRC010000008">
    <property type="protein sequence ID" value="NOL44375.1"/>
    <property type="molecule type" value="Genomic_DNA"/>
</dbReference>
<dbReference type="RefSeq" id="WP_171677615.1">
    <property type="nucleotide sequence ID" value="NZ_BAAAGT010000009.1"/>
</dbReference>
<keyword evidence="1" id="KW-0732">Signal</keyword>
<dbReference type="InterPro" id="IPR050491">
    <property type="entry name" value="AmpC-like"/>
</dbReference>
<evidence type="ECO:0000313" key="5">
    <source>
        <dbReference type="Proteomes" id="UP000534306"/>
    </source>
</evidence>
<evidence type="ECO:0000313" key="6">
    <source>
        <dbReference type="Proteomes" id="UP000553957"/>
    </source>
</evidence>
<dbReference type="PANTHER" id="PTHR46825">
    <property type="entry name" value="D-ALANYL-D-ALANINE-CARBOXYPEPTIDASE/ENDOPEPTIDASE AMPH"/>
    <property type="match status" value="1"/>
</dbReference>
<evidence type="ECO:0000313" key="4">
    <source>
        <dbReference type="EMBL" id="NOL44375.1"/>
    </source>
</evidence>
<dbReference type="Proteomes" id="UP000534306">
    <property type="component" value="Unassembled WGS sequence"/>
</dbReference>
<gene>
    <name evidence="3" type="ORF">HNR71_007369</name>
    <name evidence="4" type="ORF">HPO96_29425</name>
</gene>
<dbReference type="Pfam" id="PF00144">
    <property type="entry name" value="Beta-lactamase"/>
    <property type="match status" value="1"/>
</dbReference>
<evidence type="ECO:0000259" key="2">
    <source>
        <dbReference type="Pfam" id="PF00144"/>
    </source>
</evidence>
<dbReference type="PROSITE" id="PS51257">
    <property type="entry name" value="PROKAR_LIPOPROTEIN"/>
    <property type="match status" value="1"/>
</dbReference>
<dbReference type="InterPro" id="IPR001466">
    <property type="entry name" value="Beta-lactam-related"/>
</dbReference>
<dbReference type="AlphaFoldDB" id="A0A7Y4P3R3"/>
<dbReference type="InterPro" id="IPR012338">
    <property type="entry name" value="Beta-lactam/transpept-like"/>
</dbReference>
<dbReference type="SUPFAM" id="SSF56601">
    <property type="entry name" value="beta-lactamase/transpeptidase-like"/>
    <property type="match status" value="1"/>
</dbReference>
<keyword evidence="5" id="KW-1185">Reference proteome</keyword>
<feature type="signal peptide" evidence="1">
    <location>
        <begin position="1"/>
        <end position="19"/>
    </location>
</feature>
<evidence type="ECO:0000256" key="1">
    <source>
        <dbReference type="SAM" id="SignalP"/>
    </source>
</evidence>
<dbReference type="Gene3D" id="3.40.710.10">
    <property type="entry name" value="DD-peptidase/beta-lactamase superfamily"/>
    <property type="match status" value="1"/>
</dbReference>
<comment type="caution">
    <text evidence="4">The sequence shown here is derived from an EMBL/GenBank/DDBJ whole genome shotgun (WGS) entry which is preliminary data.</text>
</comment>
<dbReference type="PANTHER" id="PTHR46825:SF9">
    <property type="entry name" value="BETA-LACTAMASE-RELATED DOMAIN-CONTAINING PROTEIN"/>
    <property type="match status" value="1"/>
</dbReference>
<evidence type="ECO:0000313" key="3">
    <source>
        <dbReference type="EMBL" id="MBB6571732.1"/>
    </source>
</evidence>
<sequence>MYRVALAVIVALGVTACSAPRPNPVAAYLARTVPAGPGGTVIAARGDQLVHCAGFGFADRERRIPATCDTVYDVMSITKQFTAAAVLELETMGKLRITDPIAVHLGPVPADKRAITIHHLLTHTSGLVEGLGDDYDVLSREQLIKQALASKLTQGPDFQYSNLGYGLLAAIIEKVSGLGYEEFLAKHLFEPAGMTDTGYLLPRWPTDRVAVEYDAAGRSQGRPMDHPWADDGPHWNLRGSGGLLSTARDLFRWHRALLDDTVLPASTRTKLFTPHTAESYAYGWNVRTAPDGDRLAWHDGGNDWSLANYARSLTDQTMSFWVTNQVTGPTWNFEALEPDLTLGVLDRV</sequence>